<gene>
    <name evidence="1" type="ORF">L6164_027703</name>
</gene>
<keyword evidence="2" id="KW-1185">Reference proteome</keyword>
<dbReference type="EMBL" id="CM039436">
    <property type="protein sequence ID" value="KAI4314835.1"/>
    <property type="molecule type" value="Genomic_DNA"/>
</dbReference>
<dbReference type="Proteomes" id="UP000828941">
    <property type="component" value="Chromosome 11"/>
</dbReference>
<proteinExistence type="predicted"/>
<organism evidence="1 2">
    <name type="scientific">Bauhinia variegata</name>
    <name type="common">Purple orchid tree</name>
    <name type="synonym">Phanera variegata</name>
    <dbReference type="NCBI Taxonomy" id="167791"/>
    <lineage>
        <taxon>Eukaryota</taxon>
        <taxon>Viridiplantae</taxon>
        <taxon>Streptophyta</taxon>
        <taxon>Embryophyta</taxon>
        <taxon>Tracheophyta</taxon>
        <taxon>Spermatophyta</taxon>
        <taxon>Magnoliopsida</taxon>
        <taxon>eudicotyledons</taxon>
        <taxon>Gunneridae</taxon>
        <taxon>Pentapetalae</taxon>
        <taxon>rosids</taxon>
        <taxon>fabids</taxon>
        <taxon>Fabales</taxon>
        <taxon>Fabaceae</taxon>
        <taxon>Cercidoideae</taxon>
        <taxon>Cercideae</taxon>
        <taxon>Bauhiniinae</taxon>
        <taxon>Bauhinia</taxon>
    </lineage>
</organism>
<reference evidence="1 2" key="1">
    <citation type="journal article" date="2022" name="DNA Res.">
        <title>Chromosomal-level genome assembly of the orchid tree Bauhinia variegata (Leguminosae; Cercidoideae) supports the allotetraploid origin hypothesis of Bauhinia.</title>
        <authorList>
            <person name="Zhong Y."/>
            <person name="Chen Y."/>
            <person name="Zheng D."/>
            <person name="Pang J."/>
            <person name="Liu Y."/>
            <person name="Luo S."/>
            <person name="Meng S."/>
            <person name="Qian L."/>
            <person name="Wei D."/>
            <person name="Dai S."/>
            <person name="Zhou R."/>
        </authorList>
    </citation>
    <scope>NUCLEOTIDE SEQUENCE [LARGE SCALE GENOMIC DNA]</scope>
    <source>
        <strain evidence="1">BV-YZ2020</strain>
    </source>
</reference>
<evidence type="ECO:0000313" key="2">
    <source>
        <dbReference type="Proteomes" id="UP000828941"/>
    </source>
</evidence>
<sequence length="453" mass="48038">MLRLRQLRKGLKVKVEGGFANWRVLNTRERWMSSSTRATVMSFGDGSQGALGLSTSQMGIGVDAYEPTRISGLPSDIVSVSAGHYHSLAVTSHGHLWAWGRNNEGQLGRGLSPRESWNEPKRVSGLEKVNVCAAFASGVVSSAIGDEGSLWVWGKSKRGQLGLGKDIIEAVAPAKVEALAGEKIAKVSFGWGHALTLTVDGKLFGWGYSADGRIGKMGNDIETSPLDSNENMFGKRQQISSSDLEAAQKQVLEGIEKENNMPIVWEPSLVEELSGVKVVDIACGLDHSLVLCGDGTLLSCGSNVYGQLGRVRQDLGLCPVDIHLSPISIASGLGHSLAICQVAASDVSGGSTSIASWGWNQSSQLGRTGPHNLPSLVDALAGENPISVNGGRVHSIAFTSNADMWVWGSGKNGRLGLGSSSDEPEPVLLDNFEDFKILEVVSGFDHNLVLVAE</sequence>
<evidence type="ECO:0000313" key="1">
    <source>
        <dbReference type="EMBL" id="KAI4314835.1"/>
    </source>
</evidence>
<name>A0ACB9LU22_BAUVA</name>
<protein>
    <submittedName>
        <fullName evidence="1">Uncharacterized protein</fullName>
    </submittedName>
</protein>
<accession>A0ACB9LU22</accession>
<comment type="caution">
    <text evidence="1">The sequence shown here is derived from an EMBL/GenBank/DDBJ whole genome shotgun (WGS) entry which is preliminary data.</text>
</comment>